<dbReference type="AlphaFoldDB" id="A0A871Y6W4"/>
<dbReference type="SUPFAM" id="SSF46894">
    <property type="entry name" value="C-terminal effector domain of the bipartite response regulators"/>
    <property type="match status" value="1"/>
</dbReference>
<name>A0A871Y6W4_9ACTN</name>
<dbReference type="SUPFAM" id="SSF52172">
    <property type="entry name" value="CheY-like"/>
    <property type="match status" value="1"/>
</dbReference>
<dbReference type="SMART" id="SM00421">
    <property type="entry name" value="HTH_LUXR"/>
    <property type="match status" value="1"/>
</dbReference>
<dbReference type="CDD" id="cd00156">
    <property type="entry name" value="REC"/>
    <property type="match status" value="1"/>
</dbReference>
<keyword evidence="2" id="KW-0597">Phosphoprotein</keyword>
<organism evidence="5">
    <name type="scientific">uncultured Actinomycetes bacterium</name>
    <dbReference type="NCBI Taxonomy" id="152507"/>
    <lineage>
        <taxon>Bacteria</taxon>
        <taxon>Bacillati</taxon>
        <taxon>Actinomycetota</taxon>
        <taxon>Actinomycetes</taxon>
        <taxon>environmental samples</taxon>
    </lineage>
</organism>
<dbReference type="GO" id="GO:0006355">
    <property type="term" value="P:regulation of DNA-templated transcription"/>
    <property type="evidence" value="ECO:0007669"/>
    <property type="project" value="InterPro"/>
</dbReference>
<evidence type="ECO:0000256" key="2">
    <source>
        <dbReference type="PROSITE-ProRule" id="PRU00169"/>
    </source>
</evidence>
<dbReference type="InterPro" id="IPR000792">
    <property type="entry name" value="Tscrpt_reg_LuxR_C"/>
</dbReference>
<dbReference type="GO" id="GO:0000160">
    <property type="term" value="P:phosphorelay signal transduction system"/>
    <property type="evidence" value="ECO:0007669"/>
    <property type="project" value="InterPro"/>
</dbReference>
<dbReference type="InterPro" id="IPR016032">
    <property type="entry name" value="Sig_transdc_resp-reg_C-effctor"/>
</dbReference>
<dbReference type="Pfam" id="PF00072">
    <property type="entry name" value="Response_reg"/>
    <property type="match status" value="1"/>
</dbReference>
<dbReference type="InterPro" id="IPR001789">
    <property type="entry name" value="Sig_transdc_resp-reg_receiver"/>
</dbReference>
<evidence type="ECO:0000259" key="4">
    <source>
        <dbReference type="PROSITE" id="PS50110"/>
    </source>
</evidence>
<dbReference type="PANTHER" id="PTHR43214">
    <property type="entry name" value="TWO-COMPONENT RESPONSE REGULATOR"/>
    <property type="match status" value="1"/>
</dbReference>
<dbReference type="InterPro" id="IPR036388">
    <property type="entry name" value="WH-like_DNA-bd_sf"/>
</dbReference>
<sequence length="216" mass="23505">MPSRSVVIVEDDPMTRGILAELLEAAGFRVATASNGSDARRLCSMLDPDAVIMDIDLGVGPTGFDVAEALLVESPHLNFLFLTNLPDPRFAGHNSNSVPTGSAYLRKERLAQPGLLVETLDTVLRGQVSRRERDDLKDDRPFQTLTTNQLEVLRMVALGLSNQQIAERRGTSVRAVQIMMVRIFEALELADDSDASARVSAARNYISKAGLPLADS</sequence>
<dbReference type="Pfam" id="PF00196">
    <property type="entry name" value="GerE"/>
    <property type="match status" value="1"/>
</dbReference>
<dbReference type="PROSITE" id="PS50110">
    <property type="entry name" value="RESPONSE_REGULATORY"/>
    <property type="match status" value="1"/>
</dbReference>
<dbReference type="InterPro" id="IPR011006">
    <property type="entry name" value="CheY-like_superfamily"/>
</dbReference>
<dbReference type="InterPro" id="IPR039420">
    <property type="entry name" value="WalR-like"/>
</dbReference>
<gene>
    <name evidence="5" type="primary">liaR</name>
    <name evidence="5" type="ORF">HULAa32G3_00001</name>
</gene>
<feature type="domain" description="HTH luxR-type" evidence="3">
    <location>
        <begin position="138"/>
        <end position="203"/>
    </location>
</feature>
<evidence type="ECO:0000259" key="3">
    <source>
        <dbReference type="PROSITE" id="PS50043"/>
    </source>
</evidence>
<proteinExistence type="predicted"/>
<dbReference type="Gene3D" id="1.10.10.10">
    <property type="entry name" value="Winged helix-like DNA-binding domain superfamily/Winged helix DNA-binding domain"/>
    <property type="match status" value="1"/>
</dbReference>
<accession>A0A871Y6W4</accession>
<feature type="modified residue" description="4-aspartylphosphate" evidence="2">
    <location>
        <position position="54"/>
    </location>
</feature>
<protein>
    <submittedName>
        <fullName evidence="5">Transcriptional regulatory protein LiaR</fullName>
    </submittedName>
</protein>
<evidence type="ECO:0000256" key="1">
    <source>
        <dbReference type="ARBA" id="ARBA00023125"/>
    </source>
</evidence>
<dbReference type="PROSITE" id="PS50043">
    <property type="entry name" value="HTH_LUXR_2"/>
    <property type="match status" value="1"/>
</dbReference>
<dbReference type="EMBL" id="MW122883">
    <property type="protein sequence ID" value="QOV09081.1"/>
    <property type="molecule type" value="Genomic_DNA"/>
</dbReference>
<dbReference type="GO" id="GO:0003677">
    <property type="term" value="F:DNA binding"/>
    <property type="evidence" value="ECO:0007669"/>
    <property type="project" value="UniProtKB-KW"/>
</dbReference>
<feature type="domain" description="Response regulatory" evidence="4">
    <location>
        <begin position="5"/>
        <end position="124"/>
    </location>
</feature>
<evidence type="ECO:0000313" key="5">
    <source>
        <dbReference type="EMBL" id="QOV09081.1"/>
    </source>
</evidence>
<dbReference type="Gene3D" id="3.40.50.2300">
    <property type="match status" value="1"/>
</dbReference>
<reference evidence="5" key="1">
    <citation type="submission" date="2020-10" db="EMBL/GenBank/DDBJ databases">
        <title>Diverse heliorhodopsins detected via functional metagenomics in peat lake Actinobacteria, Chloroflexi and Archaea.</title>
        <authorList>
            <person name="Chazan A."/>
            <person name="Rozenberg A."/>
            <person name="Tahan R."/>
            <person name="Mannen K."/>
            <person name="Nagata T."/>
            <person name="Yaish S."/>
            <person name="Larom S."/>
            <person name="Kandori H."/>
            <person name="Inoue K."/>
            <person name="Beja O."/>
            <person name="Pushkarev A."/>
        </authorList>
    </citation>
    <scope>NUCLEOTIDE SEQUENCE</scope>
</reference>
<keyword evidence="1" id="KW-0238">DNA-binding</keyword>
<dbReference type="SMART" id="SM00448">
    <property type="entry name" value="REC"/>
    <property type="match status" value="1"/>
</dbReference>